<dbReference type="EMBL" id="JBANRG010000113">
    <property type="protein sequence ID" value="KAK7434984.1"/>
    <property type="molecule type" value="Genomic_DNA"/>
</dbReference>
<dbReference type="Proteomes" id="UP001498398">
    <property type="component" value="Unassembled WGS sequence"/>
</dbReference>
<dbReference type="Gene3D" id="3.60.130.30">
    <property type="match status" value="1"/>
</dbReference>
<sequence>MPPLSPLSSLPSTPGVSRSSSPVPFVNPTHVIVSANTDNPSPILASSASTPSTTSNAKKRKNACNKQKSKANKKHRRQEEGGKLTAEENPAPASSVGKHVIDAPNIDAAFAFKNDVDVSSTAYVGYREGGLYDSEGYWLNDLVGPDSEFGFQEVQWDGRTTTPIVDKNGVVFALLAGQPDNDPTWDTCISAAAKTLSKERSKCRFMEKQISHRRGEYPALTTGISYGGGQTHPGNLQHSATNAAVLDRLTRHWAFKRLSGFANGVFSTWAPRLHRFYSEHLQNLLNHDSNLERTFPNTVFAAGTFNFGKQTVCCDHIDYANLLFGWCSIWSLGSFNPQKGGHLILWDLKLVIQFPPGSLIFIPSGVCRHSNTRIRSHETRFSFTQFSAGGLFRWVDHGYQTEEKYLLSLKTRKQKDKAEKERLACWQMGIGLLSTLDELQTVA</sequence>
<proteinExistence type="predicted"/>
<feature type="compositionally biased region" description="Low complexity" evidence="1">
    <location>
        <begin position="1"/>
        <end position="12"/>
    </location>
</feature>
<feature type="region of interest" description="Disordered" evidence="1">
    <location>
        <begin position="1"/>
        <end position="98"/>
    </location>
</feature>
<protein>
    <recommendedName>
        <fullName evidence="4">Prolyl 4-hydroxylase alpha subunit Fe(2+) 2OG dioxygenase domain-containing protein</fullName>
    </recommendedName>
</protein>
<evidence type="ECO:0008006" key="4">
    <source>
        <dbReference type="Google" id="ProtNLM"/>
    </source>
</evidence>
<evidence type="ECO:0000256" key="1">
    <source>
        <dbReference type="SAM" id="MobiDB-lite"/>
    </source>
</evidence>
<evidence type="ECO:0000313" key="3">
    <source>
        <dbReference type="Proteomes" id="UP001498398"/>
    </source>
</evidence>
<evidence type="ECO:0000313" key="2">
    <source>
        <dbReference type="EMBL" id="KAK7434984.1"/>
    </source>
</evidence>
<feature type="compositionally biased region" description="Basic and acidic residues" evidence="1">
    <location>
        <begin position="77"/>
        <end position="86"/>
    </location>
</feature>
<reference evidence="2 3" key="1">
    <citation type="submission" date="2024-01" db="EMBL/GenBank/DDBJ databases">
        <title>A draft genome for the cacao thread blight pathogen Marasmiellus scandens.</title>
        <authorList>
            <person name="Baruah I.K."/>
            <person name="Leung J."/>
            <person name="Bukari Y."/>
            <person name="Amoako-Attah I."/>
            <person name="Meinhardt L.W."/>
            <person name="Bailey B.A."/>
            <person name="Cohen S.P."/>
        </authorList>
    </citation>
    <scope>NUCLEOTIDE SEQUENCE [LARGE SCALE GENOMIC DNA]</scope>
    <source>
        <strain evidence="2 3">GH-19</strain>
    </source>
</reference>
<keyword evidence="3" id="KW-1185">Reference proteome</keyword>
<comment type="caution">
    <text evidence="2">The sequence shown here is derived from an EMBL/GenBank/DDBJ whole genome shotgun (WGS) entry which is preliminary data.</text>
</comment>
<gene>
    <name evidence="2" type="ORF">VKT23_019889</name>
</gene>
<organism evidence="2 3">
    <name type="scientific">Marasmiellus scandens</name>
    <dbReference type="NCBI Taxonomy" id="2682957"/>
    <lineage>
        <taxon>Eukaryota</taxon>
        <taxon>Fungi</taxon>
        <taxon>Dikarya</taxon>
        <taxon>Basidiomycota</taxon>
        <taxon>Agaricomycotina</taxon>
        <taxon>Agaricomycetes</taxon>
        <taxon>Agaricomycetidae</taxon>
        <taxon>Agaricales</taxon>
        <taxon>Marasmiineae</taxon>
        <taxon>Omphalotaceae</taxon>
        <taxon>Marasmiellus</taxon>
    </lineage>
</organism>
<name>A0ABR1IK70_9AGAR</name>
<feature type="compositionally biased region" description="Low complexity" evidence="1">
    <location>
        <begin position="40"/>
        <end position="56"/>
    </location>
</feature>
<accession>A0ABR1IK70</accession>
<feature type="compositionally biased region" description="Basic residues" evidence="1">
    <location>
        <begin position="57"/>
        <end position="76"/>
    </location>
</feature>